<reference evidence="7" key="2">
    <citation type="submission" date="2021-04" db="EMBL/GenBank/DDBJ databases">
        <title>Saccharothrix algeriensis WGS.</title>
        <authorList>
            <person name="Stuskova K."/>
            <person name="Hakalova E."/>
            <person name="Tebbal A.B."/>
            <person name="Eichmeier A."/>
        </authorList>
    </citation>
    <scope>NUCLEOTIDE SEQUENCE</scope>
    <source>
        <strain evidence="7">NRRL B-24137</strain>
    </source>
</reference>
<dbReference type="EMBL" id="JAFBCL010000001">
    <property type="protein sequence ID" value="MBM7809759.1"/>
    <property type="molecule type" value="Genomic_DNA"/>
</dbReference>
<evidence type="ECO:0000313" key="9">
    <source>
        <dbReference type="Proteomes" id="UP001195724"/>
    </source>
</evidence>
<dbReference type="Pfam" id="PF01040">
    <property type="entry name" value="UbiA"/>
    <property type="match status" value="1"/>
</dbReference>
<dbReference type="InterPro" id="IPR000537">
    <property type="entry name" value="UbiA_prenyltransferase"/>
</dbReference>
<gene>
    <name evidence="7" type="ORF">J7S33_03310</name>
    <name evidence="6" type="ORF">JOE68_000624</name>
</gene>
<dbReference type="GO" id="GO:0016020">
    <property type="term" value="C:membrane"/>
    <property type="evidence" value="ECO:0007669"/>
    <property type="project" value="UniProtKB-SubCell"/>
</dbReference>
<feature type="transmembrane region" description="Helical" evidence="5">
    <location>
        <begin position="238"/>
        <end position="258"/>
    </location>
</feature>
<evidence type="ECO:0000313" key="6">
    <source>
        <dbReference type="EMBL" id="MBM7809759.1"/>
    </source>
</evidence>
<sequence>MTGSTAVPGATRTRLELSRGLAGACHPVPGLAVTAVAVALAAGTGLPAGRVALLGAAVFTGQLSIGWSNDWIDAARDRAVGRTDKPVAAGTVPRAVIAAAATTALVVTAVLSALLGPAAAAALLVVVAAGWAYNLGLKSTIWSGAAYLLAFGALPVAPYAALPGQQWPPWWVPVVGALLGFGAHFANVLPDLRADAATGVRGLPHRLGPRAGVIAMALALAAASVVLGLAPAGTSTGFALAVPALGIALAAATTAAAIRAPRSPVAFRLTLLIAVLDVVLLITNTR</sequence>
<dbReference type="GO" id="GO:0016765">
    <property type="term" value="F:transferase activity, transferring alkyl or aryl (other than methyl) groups"/>
    <property type="evidence" value="ECO:0007669"/>
    <property type="project" value="InterPro"/>
</dbReference>
<feature type="transmembrane region" description="Helical" evidence="5">
    <location>
        <begin position="87"/>
        <end position="107"/>
    </location>
</feature>
<evidence type="ECO:0000313" key="8">
    <source>
        <dbReference type="Proteomes" id="UP000671828"/>
    </source>
</evidence>
<dbReference type="Gene3D" id="1.10.357.140">
    <property type="entry name" value="UbiA prenyltransferase"/>
    <property type="match status" value="1"/>
</dbReference>
<dbReference type="AlphaFoldDB" id="A0A8T8I076"/>
<keyword evidence="4 5" id="KW-0472">Membrane</keyword>
<comment type="subcellular location">
    <subcellularLocation>
        <location evidence="1">Membrane</location>
        <topology evidence="1">Multi-pass membrane protein</topology>
    </subcellularLocation>
</comment>
<reference evidence="6 9" key="1">
    <citation type="submission" date="2021-01" db="EMBL/GenBank/DDBJ databases">
        <title>Sequencing the genomes of 1000 actinobacteria strains.</title>
        <authorList>
            <person name="Klenk H.-P."/>
        </authorList>
    </citation>
    <scope>NUCLEOTIDE SEQUENCE [LARGE SCALE GENOMIC DNA]</scope>
    <source>
        <strain evidence="6 9">DSM 44581</strain>
    </source>
</reference>
<keyword evidence="3 5" id="KW-1133">Transmembrane helix</keyword>
<feature type="transmembrane region" description="Helical" evidence="5">
    <location>
        <begin position="265"/>
        <end position="283"/>
    </location>
</feature>
<evidence type="ECO:0000256" key="4">
    <source>
        <dbReference type="ARBA" id="ARBA00023136"/>
    </source>
</evidence>
<feature type="transmembrane region" description="Helical" evidence="5">
    <location>
        <begin position="113"/>
        <end position="133"/>
    </location>
</feature>
<evidence type="ECO:0000256" key="5">
    <source>
        <dbReference type="SAM" id="Phobius"/>
    </source>
</evidence>
<evidence type="ECO:0000256" key="1">
    <source>
        <dbReference type="ARBA" id="ARBA00004141"/>
    </source>
</evidence>
<feature type="transmembrane region" description="Helical" evidence="5">
    <location>
        <begin position="170"/>
        <end position="190"/>
    </location>
</feature>
<accession>A0A8T8I076</accession>
<feature type="transmembrane region" description="Helical" evidence="5">
    <location>
        <begin position="48"/>
        <end position="67"/>
    </location>
</feature>
<dbReference type="Proteomes" id="UP000671828">
    <property type="component" value="Chromosome"/>
</dbReference>
<proteinExistence type="predicted"/>
<name>A0A8T8I076_9PSEU</name>
<keyword evidence="2 5" id="KW-0812">Transmembrane</keyword>
<evidence type="ECO:0000313" key="7">
    <source>
        <dbReference type="EMBL" id="QTR04039.1"/>
    </source>
</evidence>
<evidence type="ECO:0000256" key="2">
    <source>
        <dbReference type="ARBA" id="ARBA00022692"/>
    </source>
</evidence>
<dbReference type="InterPro" id="IPR044878">
    <property type="entry name" value="UbiA_sf"/>
</dbReference>
<evidence type="ECO:0000256" key="3">
    <source>
        <dbReference type="ARBA" id="ARBA00022989"/>
    </source>
</evidence>
<dbReference type="Proteomes" id="UP001195724">
    <property type="component" value="Unassembled WGS sequence"/>
</dbReference>
<feature type="transmembrane region" description="Helical" evidence="5">
    <location>
        <begin position="21"/>
        <end position="42"/>
    </location>
</feature>
<dbReference type="EMBL" id="CP072788">
    <property type="protein sequence ID" value="QTR04039.1"/>
    <property type="molecule type" value="Genomic_DNA"/>
</dbReference>
<organism evidence="7 8">
    <name type="scientific">Saccharothrix algeriensis</name>
    <dbReference type="NCBI Taxonomy" id="173560"/>
    <lineage>
        <taxon>Bacteria</taxon>
        <taxon>Bacillati</taxon>
        <taxon>Actinomycetota</taxon>
        <taxon>Actinomycetes</taxon>
        <taxon>Pseudonocardiales</taxon>
        <taxon>Pseudonocardiaceae</taxon>
        <taxon>Saccharothrix</taxon>
    </lineage>
</organism>
<feature type="transmembrane region" description="Helical" evidence="5">
    <location>
        <begin position="145"/>
        <end position="164"/>
    </location>
</feature>
<protein>
    <submittedName>
        <fullName evidence="6">4-hydroxybenzoate polyprenyltransferase</fullName>
    </submittedName>
    <submittedName>
        <fullName evidence="7">UbiA family prenyltransferase</fullName>
    </submittedName>
</protein>
<keyword evidence="9" id="KW-1185">Reference proteome</keyword>
<dbReference type="RefSeq" id="WP_204840824.1">
    <property type="nucleotide sequence ID" value="NZ_JAFBCL010000001.1"/>
</dbReference>
<feature type="transmembrane region" description="Helical" evidence="5">
    <location>
        <begin position="211"/>
        <end position="232"/>
    </location>
</feature>